<keyword evidence="1" id="KW-1133">Transmembrane helix</keyword>
<evidence type="ECO:0000313" key="2">
    <source>
        <dbReference type="EMBL" id="KAK2138098.1"/>
    </source>
</evidence>
<accession>A0AAD9MMH2</accession>
<proteinExistence type="predicted"/>
<sequence length="56" mass="6129">MRHLCRLPSPVASSTYCFPSILVCCASCHDGQGVTYSTVLSWCVCMYVCVCVCVFV</sequence>
<dbReference type="AlphaFoldDB" id="A0AAD9MMH2"/>
<organism evidence="2 3">
    <name type="scientific">Ridgeia piscesae</name>
    <name type="common">Tubeworm</name>
    <dbReference type="NCBI Taxonomy" id="27915"/>
    <lineage>
        <taxon>Eukaryota</taxon>
        <taxon>Metazoa</taxon>
        <taxon>Spiralia</taxon>
        <taxon>Lophotrochozoa</taxon>
        <taxon>Annelida</taxon>
        <taxon>Polychaeta</taxon>
        <taxon>Sedentaria</taxon>
        <taxon>Canalipalpata</taxon>
        <taxon>Sabellida</taxon>
        <taxon>Siboglinidae</taxon>
        <taxon>Ridgeia</taxon>
    </lineage>
</organism>
<protein>
    <submittedName>
        <fullName evidence="2">Uncharacterized protein</fullName>
    </submittedName>
</protein>
<dbReference type="Proteomes" id="UP001209878">
    <property type="component" value="Unassembled WGS sequence"/>
</dbReference>
<dbReference type="EMBL" id="JAODUO010008898">
    <property type="protein sequence ID" value="KAK2138098.1"/>
    <property type="molecule type" value="Genomic_DNA"/>
</dbReference>
<keyword evidence="1" id="KW-0472">Membrane</keyword>
<reference evidence="2" key="1">
    <citation type="journal article" date="2023" name="Mol. Biol. Evol.">
        <title>Third-Generation Sequencing Reveals the Adaptive Role of the Epigenome in Three Deep-Sea Polychaetes.</title>
        <authorList>
            <person name="Perez M."/>
            <person name="Aroh O."/>
            <person name="Sun Y."/>
            <person name="Lan Y."/>
            <person name="Juniper S.K."/>
            <person name="Young C.R."/>
            <person name="Angers B."/>
            <person name="Qian P.Y."/>
        </authorList>
    </citation>
    <scope>NUCLEOTIDE SEQUENCE</scope>
    <source>
        <strain evidence="2">R07B-5</strain>
    </source>
</reference>
<keyword evidence="1" id="KW-0812">Transmembrane</keyword>
<keyword evidence="3" id="KW-1185">Reference proteome</keyword>
<feature type="transmembrane region" description="Helical" evidence="1">
    <location>
        <begin position="39"/>
        <end position="55"/>
    </location>
</feature>
<gene>
    <name evidence="2" type="ORF">NP493_8910g00001</name>
</gene>
<evidence type="ECO:0000256" key="1">
    <source>
        <dbReference type="SAM" id="Phobius"/>
    </source>
</evidence>
<comment type="caution">
    <text evidence="2">The sequence shown here is derived from an EMBL/GenBank/DDBJ whole genome shotgun (WGS) entry which is preliminary data.</text>
</comment>
<evidence type="ECO:0000313" key="3">
    <source>
        <dbReference type="Proteomes" id="UP001209878"/>
    </source>
</evidence>
<name>A0AAD9MMH2_RIDPI</name>